<evidence type="ECO:0008006" key="3">
    <source>
        <dbReference type="Google" id="ProtNLM"/>
    </source>
</evidence>
<dbReference type="SUPFAM" id="SSF109604">
    <property type="entry name" value="HD-domain/PDEase-like"/>
    <property type="match status" value="1"/>
</dbReference>
<dbReference type="EMBL" id="PGXC01000003">
    <property type="protein sequence ID" value="PKK90959.1"/>
    <property type="molecule type" value="Genomic_DNA"/>
</dbReference>
<sequence length="176" mass="19665">MDSSAKLQNILEQNIQDTRLLEFLNFCLRQHAEKFFTLPVSISFHGRDAGREGSNAQHIIRCLEIAIALKPILTAEACNVNFDHLLGAITLHDMGKLMCYAKENGIWKYFGVNSSAHPGIGAELVEKLAYQFSIQIPEILGAIKAHYGPYGNVNPETPLEWGLHLIEMLETKCKAD</sequence>
<evidence type="ECO:0000313" key="1">
    <source>
        <dbReference type="EMBL" id="PKK90959.1"/>
    </source>
</evidence>
<evidence type="ECO:0000313" key="2">
    <source>
        <dbReference type="Proteomes" id="UP000233256"/>
    </source>
</evidence>
<reference evidence="1 2" key="1">
    <citation type="journal article" date="2017" name="ISME J.">
        <title>Potential for microbial H2 and metal transformations associated with novel bacteria and archaea in deep terrestrial subsurface sediments.</title>
        <authorList>
            <person name="Hernsdorf A.W."/>
            <person name="Amano Y."/>
            <person name="Miyakawa K."/>
            <person name="Ise K."/>
            <person name="Suzuki Y."/>
            <person name="Anantharaman K."/>
            <person name="Probst A."/>
            <person name="Burstein D."/>
            <person name="Thomas B.C."/>
            <person name="Banfield J.F."/>
        </authorList>
    </citation>
    <scope>NUCLEOTIDE SEQUENCE [LARGE SCALE GENOMIC DNA]</scope>
    <source>
        <strain evidence="1">HGW-Wallbacteria-1</strain>
    </source>
</reference>
<dbReference type="Proteomes" id="UP000233256">
    <property type="component" value="Unassembled WGS sequence"/>
</dbReference>
<dbReference type="AlphaFoldDB" id="A0A2N1PRK0"/>
<organism evidence="1 2">
    <name type="scientific">Candidatus Wallbacteria bacterium HGW-Wallbacteria-1</name>
    <dbReference type="NCBI Taxonomy" id="2013854"/>
    <lineage>
        <taxon>Bacteria</taxon>
        <taxon>Candidatus Walliibacteriota</taxon>
    </lineage>
</organism>
<accession>A0A2N1PRK0</accession>
<comment type="caution">
    <text evidence="1">The sequence shown here is derived from an EMBL/GenBank/DDBJ whole genome shotgun (WGS) entry which is preliminary data.</text>
</comment>
<proteinExistence type="predicted"/>
<dbReference type="Gene3D" id="1.10.3210.10">
    <property type="entry name" value="Hypothetical protein af1432"/>
    <property type="match status" value="1"/>
</dbReference>
<name>A0A2N1PRK0_9BACT</name>
<protein>
    <recommendedName>
        <fullName evidence="3">HD domain-containing protein</fullName>
    </recommendedName>
</protein>
<gene>
    <name evidence="1" type="ORF">CVV64_04095</name>
</gene>